<organism evidence="7 8">
    <name type="scientific">Janthinobacterium psychrotolerans</name>
    <dbReference type="NCBI Taxonomy" id="1747903"/>
    <lineage>
        <taxon>Bacteria</taxon>
        <taxon>Pseudomonadati</taxon>
        <taxon>Pseudomonadota</taxon>
        <taxon>Betaproteobacteria</taxon>
        <taxon>Burkholderiales</taxon>
        <taxon>Oxalobacteraceae</taxon>
        <taxon>Janthinobacterium</taxon>
    </lineage>
</organism>
<dbReference type="InterPro" id="IPR036890">
    <property type="entry name" value="HATPase_C_sf"/>
</dbReference>
<keyword evidence="4" id="KW-1133">Transmembrane helix</keyword>
<dbReference type="InterPro" id="IPR015943">
    <property type="entry name" value="WD40/YVTN_repeat-like_dom_sf"/>
</dbReference>
<dbReference type="Pfam" id="PF07495">
    <property type="entry name" value="Y_Y_Y"/>
    <property type="match status" value="1"/>
</dbReference>
<evidence type="ECO:0000256" key="5">
    <source>
        <dbReference type="SAM" id="SignalP"/>
    </source>
</evidence>
<keyword evidence="4" id="KW-0472">Membrane</keyword>
<dbReference type="STRING" id="1747903.ASR47_1006166"/>
<dbReference type="InterPro" id="IPR011123">
    <property type="entry name" value="Y_Y_Y"/>
</dbReference>
<keyword evidence="2 7" id="KW-0418">Kinase</keyword>
<reference evidence="7 8" key="1">
    <citation type="submission" date="2016-04" db="EMBL/GenBank/DDBJ databases">
        <title>Draft genome sequence of Janthinobacterium psychrotolerans sp. nov., isolated from freshwater sediments in Denmark.</title>
        <authorList>
            <person name="Gong X."/>
            <person name="Skrivergaard S."/>
            <person name="Korsgaard B.S."/>
            <person name="Schreiber L."/>
            <person name="Marshall I.P."/>
            <person name="Finster K."/>
            <person name="Schramm A."/>
        </authorList>
    </citation>
    <scope>NUCLEOTIDE SEQUENCE [LARGE SCALE GENOMIC DNA]</scope>
    <source>
        <strain evidence="7 8">S3-2</strain>
    </source>
</reference>
<protein>
    <submittedName>
        <fullName evidence="7">Histidine kinase-, DNA gyrase B-, and HSP90-like ATPase</fullName>
    </submittedName>
</protein>
<dbReference type="GO" id="GO:0046983">
    <property type="term" value="F:protein dimerization activity"/>
    <property type="evidence" value="ECO:0007669"/>
    <property type="project" value="InterPro"/>
</dbReference>
<accession>A0A1A7BY62</accession>
<dbReference type="Gene3D" id="2.130.10.10">
    <property type="entry name" value="YVTN repeat-like/Quinoprotein amine dehydrogenase"/>
    <property type="match status" value="3"/>
</dbReference>
<feature type="chain" id="PRO_5008355419" evidence="5">
    <location>
        <begin position="25"/>
        <end position="990"/>
    </location>
</feature>
<dbReference type="Proteomes" id="UP000092713">
    <property type="component" value="Unassembled WGS sequence"/>
</dbReference>
<dbReference type="SUPFAM" id="SSF63829">
    <property type="entry name" value="Calcium-dependent phosphotriesterase"/>
    <property type="match status" value="2"/>
</dbReference>
<dbReference type="SUPFAM" id="SSF55874">
    <property type="entry name" value="ATPase domain of HSP90 chaperone/DNA topoisomerase II/histidine kinase"/>
    <property type="match status" value="1"/>
</dbReference>
<dbReference type="CDD" id="cd16917">
    <property type="entry name" value="HATPase_UhpB-NarQ-NarX-like"/>
    <property type="match status" value="1"/>
</dbReference>
<dbReference type="InterPro" id="IPR050482">
    <property type="entry name" value="Sensor_HK_TwoCompSys"/>
</dbReference>
<evidence type="ECO:0000256" key="3">
    <source>
        <dbReference type="ARBA" id="ARBA00023012"/>
    </source>
</evidence>
<dbReference type="RefSeq" id="WP_065308804.1">
    <property type="nucleotide sequence ID" value="NZ_LOCQ01000057.1"/>
</dbReference>
<dbReference type="Pfam" id="PF07730">
    <property type="entry name" value="HisKA_3"/>
    <property type="match status" value="1"/>
</dbReference>
<dbReference type="OrthoDB" id="5384984at2"/>
<evidence type="ECO:0000259" key="6">
    <source>
        <dbReference type="SMART" id="SM00387"/>
    </source>
</evidence>
<dbReference type="Gene3D" id="2.60.40.10">
    <property type="entry name" value="Immunoglobulins"/>
    <property type="match status" value="1"/>
</dbReference>
<evidence type="ECO:0000256" key="1">
    <source>
        <dbReference type="ARBA" id="ARBA00022679"/>
    </source>
</evidence>
<dbReference type="SMART" id="SM00387">
    <property type="entry name" value="HATPase_c"/>
    <property type="match status" value="1"/>
</dbReference>
<keyword evidence="8" id="KW-1185">Reference proteome</keyword>
<dbReference type="InterPro" id="IPR011712">
    <property type="entry name" value="Sig_transdc_His_kin_sub3_dim/P"/>
</dbReference>
<dbReference type="Pfam" id="PF02518">
    <property type="entry name" value="HATPase_c"/>
    <property type="match status" value="1"/>
</dbReference>
<sequence length="990" mass="105744">MRSLSFAACLLACHVFFCASLVRAADSRPIIDMQHASWTAKDGAPTGITAITQTADGWLWIGSAMGLFRFDGVRFERMSGAQAPLSSSIQSLGLLPDGRLWITYKFGGASLLSAAGMRHFRVGEHGMPGGTAACLGQDGDGRLWLAGARGLMLLGADGNWRVPPASMAASGGIATAMLLDNRGTFHVRTNQAVHALEKHGTRFMEGPAVVGYGKLAQHPDGSIWTSDTMRPGLHLVAGTPAAPMPDSASLGNISYFLFDHAGTVWMPNYNGVSRISAAGAGAFPAQRTGAGQGLSGQHGFAVFEDREQNLWVGTESGLDRFRAYQLAPVALPRYLAAARALAPRGAGGVWVDRSIVASAGASAEPYAPPSTSTDLTSALHAAPNGVLWSGGIGALWKIHEGKRMAVPLPPGLRDPATAVVLSMATDASGALWVGMGRRGLYTLRAGAWQENGGVPGLAGLAPSVIASDARRTWFGSTNDRLTVLEQGGLRTIGRADGVQLGTVLAILPTAQGAWIGGENGVAHVEGRKVTPVSGVGDDPFAGTTGLVFAADGSLWLNGGAGLSSIAPAELRRALSEPGYRVRFGRLDYRDGLQGTASAITPFPSAVSSTDGALWFSTMGGVYTFDPARLPRNRVVPPVHITALKADGQDYPLRDGLRLPPRTGELNIDFTALSLRAPERMRLRYRLDGLDQDWHEVEGRRSVQYASLAPGHYRFRVMASNDDGLWNETGAQLSFEMLPGLAQTTWFRVLCVLAVLLLAWLLHRWRLARLTAQLQVRMNERLGERTRIARALHDTILQSMQGIILHLHVARGALPEGNAVRARLGQVIDDADQAYVDGRDQVSALRLSPAGDIEDAIAEAGECLMRDHPRTAFQLRTGGRRVLLRDLVAEELGEVAREALRNAFQHAGASHVEVTLEFGLRQLSLAVRDNGKGMAPGAGEGRWGLVGMRERVARIKGKLAVDGAVAPGTRIVVKVPARLAYAARRRWWWPS</sequence>
<proteinExistence type="predicted"/>
<dbReference type="PANTHER" id="PTHR24421:SF62">
    <property type="entry name" value="SENSORY TRANSDUCTION HISTIDINE KINASE"/>
    <property type="match status" value="1"/>
</dbReference>
<feature type="domain" description="Histidine kinase/HSP90-like ATPase" evidence="6">
    <location>
        <begin position="886"/>
        <end position="978"/>
    </location>
</feature>
<comment type="caution">
    <text evidence="7">The sequence shown here is derived from an EMBL/GenBank/DDBJ whole genome shotgun (WGS) entry which is preliminary data.</text>
</comment>
<dbReference type="Gene3D" id="3.30.565.10">
    <property type="entry name" value="Histidine kinase-like ATPase, C-terminal domain"/>
    <property type="match status" value="1"/>
</dbReference>
<evidence type="ECO:0000313" key="7">
    <source>
        <dbReference type="EMBL" id="OBV38566.1"/>
    </source>
</evidence>
<keyword evidence="1" id="KW-0808">Transferase</keyword>
<keyword evidence="4" id="KW-0812">Transmembrane</keyword>
<dbReference type="Gene3D" id="1.20.5.1930">
    <property type="match status" value="1"/>
</dbReference>
<evidence type="ECO:0000256" key="2">
    <source>
        <dbReference type="ARBA" id="ARBA00022777"/>
    </source>
</evidence>
<dbReference type="EMBL" id="LOCQ01000057">
    <property type="protein sequence ID" value="OBV38566.1"/>
    <property type="molecule type" value="Genomic_DNA"/>
</dbReference>
<keyword evidence="3" id="KW-0902">Two-component regulatory system</keyword>
<gene>
    <name evidence="7" type="ORF">ASR47_1006166</name>
</gene>
<evidence type="ECO:0000256" key="4">
    <source>
        <dbReference type="SAM" id="Phobius"/>
    </source>
</evidence>
<dbReference type="GO" id="GO:0016020">
    <property type="term" value="C:membrane"/>
    <property type="evidence" value="ECO:0007669"/>
    <property type="project" value="InterPro"/>
</dbReference>
<dbReference type="PANTHER" id="PTHR24421">
    <property type="entry name" value="NITRATE/NITRITE SENSOR PROTEIN NARX-RELATED"/>
    <property type="match status" value="1"/>
</dbReference>
<dbReference type="AlphaFoldDB" id="A0A1A7BY62"/>
<feature type="signal peptide" evidence="5">
    <location>
        <begin position="1"/>
        <end position="24"/>
    </location>
</feature>
<dbReference type="GO" id="GO:0000155">
    <property type="term" value="F:phosphorelay sensor kinase activity"/>
    <property type="evidence" value="ECO:0007669"/>
    <property type="project" value="InterPro"/>
</dbReference>
<dbReference type="InterPro" id="IPR013783">
    <property type="entry name" value="Ig-like_fold"/>
</dbReference>
<evidence type="ECO:0000313" key="8">
    <source>
        <dbReference type="Proteomes" id="UP000092713"/>
    </source>
</evidence>
<feature type="transmembrane region" description="Helical" evidence="4">
    <location>
        <begin position="744"/>
        <end position="761"/>
    </location>
</feature>
<dbReference type="InterPro" id="IPR003594">
    <property type="entry name" value="HATPase_dom"/>
</dbReference>
<keyword evidence="5" id="KW-0732">Signal</keyword>
<name>A0A1A7BY62_9BURK</name>